<keyword evidence="7" id="KW-0539">Nucleus</keyword>
<dbReference type="CDD" id="cd01205">
    <property type="entry name" value="EVH1_WASP-like"/>
    <property type="match status" value="1"/>
</dbReference>
<dbReference type="FunFam" id="2.30.29.30:FF:000130">
    <property type="entry name" value="neural Wiskott-Aldrich syndrome protein"/>
    <property type="match status" value="1"/>
</dbReference>
<dbReference type="PROSITE" id="PS50108">
    <property type="entry name" value="CRIB"/>
    <property type="match status" value="1"/>
</dbReference>
<reference evidence="13" key="1">
    <citation type="submission" date="2023-01" db="EMBL/GenBank/DDBJ databases">
        <title>Key to firefly adult light organ development and bioluminescence: homeobox transcription factors regulate luciferase expression and transportation to peroxisome.</title>
        <authorList>
            <person name="Fu X."/>
        </authorList>
    </citation>
    <scope>NUCLEOTIDE SEQUENCE [LARGE SCALE GENOMIC DNA]</scope>
</reference>
<dbReference type="SMART" id="SM00461">
    <property type="entry name" value="WH1"/>
    <property type="match status" value="1"/>
</dbReference>
<evidence type="ECO:0000256" key="3">
    <source>
        <dbReference type="ARBA" id="ARBA00022490"/>
    </source>
</evidence>
<dbReference type="PANTHER" id="PTHR11202">
    <property type="entry name" value="SPROUTY-RELATED, EVH1 DOMAIN-CONTAINING PROTEIN FAMILY MEMBER"/>
    <property type="match status" value="1"/>
</dbReference>
<accession>A0AAN7QJ50</accession>
<dbReference type="Gene3D" id="2.30.29.30">
    <property type="entry name" value="Pleckstrin-homology domain (PH domain)/Phosphotyrosine-binding domain (PTB)"/>
    <property type="match status" value="1"/>
</dbReference>
<feature type="region of interest" description="Disordered" evidence="8">
    <location>
        <begin position="262"/>
        <end position="361"/>
    </location>
</feature>
<dbReference type="GO" id="GO:0005856">
    <property type="term" value="C:cytoskeleton"/>
    <property type="evidence" value="ECO:0007669"/>
    <property type="project" value="UniProtKB-SubCell"/>
</dbReference>
<feature type="compositionally biased region" description="Pro residues" evidence="8">
    <location>
        <begin position="264"/>
        <end position="278"/>
    </location>
</feature>
<dbReference type="Pfam" id="PF00786">
    <property type="entry name" value="PBD"/>
    <property type="match status" value="1"/>
</dbReference>
<dbReference type="InterPro" id="IPR003124">
    <property type="entry name" value="WH2_dom"/>
</dbReference>
<evidence type="ECO:0000256" key="7">
    <source>
        <dbReference type="ARBA" id="ARBA00023242"/>
    </source>
</evidence>
<feature type="region of interest" description="Disordered" evidence="8">
    <location>
        <begin position="432"/>
        <end position="455"/>
    </location>
</feature>
<dbReference type="Gene3D" id="3.90.810.10">
    <property type="entry name" value="CRIB domain"/>
    <property type="match status" value="1"/>
</dbReference>
<keyword evidence="6" id="KW-0206">Cytoskeleton</keyword>
<dbReference type="Proteomes" id="UP001353858">
    <property type="component" value="Unassembled WGS sequence"/>
</dbReference>
<evidence type="ECO:0000256" key="4">
    <source>
        <dbReference type="ARBA" id="ARBA00022553"/>
    </source>
</evidence>
<name>A0AAN7QJ50_9COLE</name>
<evidence type="ECO:0000259" key="11">
    <source>
        <dbReference type="PROSITE" id="PS51082"/>
    </source>
</evidence>
<evidence type="ECO:0000256" key="5">
    <source>
        <dbReference type="ARBA" id="ARBA00022737"/>
    </source>
</evidence>
<dbReference type="InterPro" id="IPR036936">
    <property type="entry name" value="CRIB_dom_sf"/>
</dbReference>
<dbReference type="AlphaFoldDB" id="A0AAN7QJ50"/>
<dbReference type="InterPro" id="IPR011026">
    <property type="entry name" value="WAS_C"/>
</dbReference>
<evidence type="ECO:0000256" key="8">
    <source>
        <dbReference type="SAM" id="MobiDB-lite"/>
    </source>
</evidence>
<dbReference type="InterPro" id="IPR000095">
    <property type="entry name" value="CRIB_dom"/>
</dbReference>
<feature type="domain" description="WH2" evidence="11">
    <location>
        <begin position="355"/>
        <end position="372"/>
    </location>
</feature>
<feature type="domain" description="WH2" evidence="11">
    <location>
        <begin position="384"/>
        <end position="401"/>
    </location>
</feature>
<dbReference type="Pfam" id="PF02205">
    <property type="entry name" value="WH2"/>
    <property type="match status" value="2"/>
</dbReference>
<dbReference type="SUPFAM" id="SSF47912">
    <property type="entry name" value="Wiscott-Aldrich syndrome protein, WASP, C-terminal domain"/>
    <property type="match status" value="1"/>
</dbReference>
<dbReference type="PANTHER" id="PTHR11202:SF36">
    <property type="entry name" value="ACTIN NUCLEATION-PROMOTING FACTOR WASL"/>
    <property type="match status" value="1"/>
</dbReference>
<dbReference type="Gene3D" id="6.10.280.150">
    <property type="match status" value="1"/>
</dbReference>
<evidence type="ECO:0000313" key="13">
    <source>
        <dbReference type="Proteomes" id="UP001353858"/>
    </source>
</evidence>
<dbReference type="EMBL" id="JARPUR010000003">
    <property type="protein sequence ID" value="KAK4880488.1"/>
    <property type="molecule type" value="Genomic_DNA"/>
</dbReference>
<dbReference type="CDD" id="cd00132">
    <property type="entry name" value="CRIB"/>
    <property type="match status" value="1"/>
</dbReference>
<evidence type="ECO:0000259" key="10">
    <source>
        <dbReference type="PROSITE" id="PS50229"/>
    </source>
</evidence>
<evidence type="ECO:0000256" key="6">
    <source>
        <dbReference type="ARBA" id="ARBA00023212"/>
    </source>
</evidence>
<dbReference type="CDD" id="cd21762">
    <property type="entry name" value="WH2"/>
    <property type="match status" value="2"/>
</dbReference>
<evidence type="ECO:0000256" key="1">
    <source>
        <dbReference type="ARBA" id="ARBA00004123"/>
    </source>
</evidence>
<comment type="caution">
    <text evidence="12">The sequence shown here is derived from an EMBL/GenBank/DDBJ whole genome shotgun (WGS) entry which is preliminary data.</text>
</comment>
<organism evidence="12 13">
    <name type="scientific">Aquatica leii</name>
    <dbReference type="NCBI Taxonomy" id="1421715"/>
    <lineage>
        <taxon>Eukaryota</taxon>
        <taxon>Metazoa</taxon>
        <taxon>Ecdysozoa</taxon>
        <taxon>Arthropoda</taxon>
        <taxon>Hexapoda</taxon>
        <taxon>Insecta</taxon>
        <taxon>Pterygota</taxon>
        <taxon>Neoptera</taxon>
        <taxon>Endopterygota</taxon>
        <taxon>Coleoptera</taxon>
        <taxon>Polyphaga</taxon>
        <taxon>Elateriformia</taxon>
        <taxon>Elateroidea</taxon>
        <taxon>Lampyridae</taxon>
        <taxon>Luciolinae</taxon>
        <taxon>Aquatica</taxon>
    </lineage>
</organism>
<dbReference type="SMART" id="SM00246">
    <property type="entry name" value="WH2"/>
    <property type="match status" value="2"/>
</dbReference>
<evidence type="ECO:0008006" key="14">
    <source>
        <dbReference type="Google" id="ProtNLM"/>
    </source>
</evidence>
<keyword evidence="4" id="KW-0597">Phosphoprotein</keyword>
<dbReference type="InterPro" id="IPR033927">
    <property type="entry name" value="WASPfam_EVH1"/>
</dbReference>
<dbReference type="PROSITE" id="PS51082">
    <property type="entry name" value="WH2"/>
    <property type="match status" value="2"/>
</dbReference>
<sequence>MPPEVYDNKACSLLNKEENEQVFALIGVRCQSLATTVIQLYTTEPPHHTQWIKKDTGILCFIKDNCRKNYFFRMYCLKRSTMIWEQQVYNDMEYTDSYDFFHTFEGEGYMVAFNFANTTEAKELKVIVDRKILTKKRREEKRNLKSNSHAQTVSPKMPTYNDIMMYRKTSDPAERKAKRKRNITKADIGNPSEFRHVTHVGWDPDKGFDINCNDPQLNTFFEKAGVSEKQLQDKNTREFIYNFINDNGGREAVQQTVREIRKPAPAPPSPVAGPPVPPRSSHNRVAPPPPYSSLRTAQTTKTVLNNAPPPPPPGVAPPPPPGAVPPPPPPPPPNMQHVTDHFERQAPAAPPQQDMRSALMESIRGGATLKPVDVEKKASVTDSDRGDLMSEIRKGFQLKPTLEREVKPVSPLNELAGRGDLACALARALAERNRVIHSEDDSTSDTDSNEDEWDP</sequence>
<evidence type="ECO:0000259" key="9">
    <source>
        <dbReference type="PROSITE" id="PS50108"/>
    </source>
</evidence>
<evidence type="ECO:0000313" key="12">
    <source>
        <dbReference type="EMBL" id="KAK4880488.1"/>
    </source>
</evidence>
<comment type="subcellular location">
    <subcellularLocation>
        <location evidence="2">Cytoplasm</location>
        <location evidence="2">Cytoskeleton</location>
    </subcellularLocation>
    <subcellularLocation>
        <location evidence="1">Nucleus</location>
    </subcellularLocation>
</comment>
<feature type="compositionally biased region" description="Acidic residues" evidence="8">
    <location>
        <begin position="441"/>
        <end position="455"/>
    </location>
</feature>
<protein>
    <recommendedName>
        <fullName evidence="14">Neural Wiskott-Aldrich syndrome protein</fullName>
    </recommendedName>
</protein>
<feature type="compositionally biased region" description="Pro residues" evidence="8">
    <location>
        <begin position="307"/>
        <end position="334"/>
    </location>
</feature>
<feature type="compositionally biased region" description="Polar residues" evidence="8">
    <location>
        <begin position="293"/>
        <end position="305"/>
    </location>
</feature>
<feature type="domain" description="CRIB" evidence="9">
    <location>
        <begin position="188"/>
        <end position="201"/>
    </location>
</feature>
<dbReference type="SMART" id="SM00285">
    <property type="entry name" value="PBD"/>
    <property type="match status" value="1"/>
</dbReference>
<dbReference type="Pfam" id="PF00568">
    <property type="entry name" value="WH1"/>
    <property type="match status" value="1"/>
</dbReference>
<dbReference type="InterPro" id="IPR000697">
    <property type="entry name" value="WH1/EVH1_dom"/>
</dbReference>
<feature type="domain" description="WH1" evidence="10">
    <location>
        <begin position="25"/>
        <end position="135"/>
    </location>
</feature>
<dbReference type="GO" id="GO:0007015">
    <property type="term" value="P:actin filament organization"/>
    <property type="evidence" value="ECO:0007669"/>
    <property type="project" value="InterPro"/>
</dbReference>
<dbReference type="GO" id="GO:0003779">
    <property type="term" value="F:actin binding"/>
    <property type="evidence" value="ECO:0007669"/>
    <property type="project" value="InterPro"/>
</dbReference>
<gene>
    <name evidence="12" type="ORF">RN001_008634</name>
</gene>
<dbReference type="SUPFAM" id="SSF50729">
    <property type="entry name" value="PH domain-like"/>
    <property type="match status" value="1"/>
</dbReference>
<keyword evidence="5" id="KW-0677">Repeat</keyword>
<dbReference type="PROSITE" id="PS50229">
    <property type="entry name" value="WH1"/>
    <property type="match status" value="1"/>
</dbReference>
<dbReference type="GO" id="GO:0005634">
    <property type="term" value="C:nucleus"/>
    <property type="evidence" value="ECO:0007669"/>
    <property type="project" value="UniProtKB-SubCell"/>
</dbReference>
<proteinExistence type="predicted"/>
<dbReference type="InterPro" id="IPR011993">
    <property type="entry name" value="PH-like_dom_sf"/>
</dbReference>
<dbReference type="FunFam" id="3.90.810.10:FF:000003">
    <property type="entry name" value="Neural Wiskott-Aldrich syndrome protein-like"/>
    <property type="match status" value="1"/>
</dbReference>
<keyword evidence="3" id="KW-0963">Cytoplasm</keyword>
<evidence type="ECO:0000256" key="2">
    <source>
        <dbReference type="ARBA" id="ARBA00004245"/>
    </source>
</evidence>
<keyword evidence="13" id="KW-1185">Reference proteome</keyword>